<evidence type="ECO:0000259" key="1">
    <source>
        <dbReference type="Pfam" id="PF00561"/>
    </source>
</evidence>
<evidence type="ECO:0000313" key="2">
    <source>
        <dbReference type="EMBL" id="SVC67354.1"/>
    </source>
</evidence>
<reference evidence="2" key="1">
    <citation type="submission" date="2018-05" db="EMBL/GenBank/DDBJ databases">
        <authorList>
            <person name="Lanie J.A."/>
            <person name="Ng W.-L."/>
            <person name="Kazmierczak K.M."/>
            <person name="Andrzejewski T.M."/>
            <person name="Davidsen T.M."/>
            <person name="Wayne K.J."/>
            <person name="Tettelin H."/>
            <person name="Glass J.I."/>
            <person name="Rusch D."/>
            <person name="Podicherti R."/>
            <person name="Tsui H.-C.T."/>
            <person name="Winkler M.E."/>
        </authorList>
    </citation>
    <scope>NUCLEOTIDE SEQUENCE</scope>
</reference>
<name>A0A382P1T0_9ZZZZ</name>
<gene>
    <name evidence="2" type="ORF">METZ01_LOCUS320208</name>
</gene>
<protein>
    <recommendedName>
        <fullName evidence="1">AB hydrolase-1 domain-containing protein</fullName>
    </recommendedName>
</protein>
<dbReference type="InterPro" id="IPR000073">
    <property type="entry name" value="AB_hydrolase_1"/>
</dbReference>
<dbReference type="EMBL" id="UINC01104308">
    <property type="protein sequence ID" value="SVC67354.1"/>
    <property type="molecule type" value="Genomic_DNA"/>
</dbReference>
<dbReference type="AlphaFoldDB" id="A0A382P1T0"/>
<dbReference type="InterPro" id="IPR029058">
    <property type="entry name" value="AB_hydrolase_fold"/>
</dbReference>
<dbReference type="SUPFAM" id="SSF53474">
    <property type="entry name" value="alpha/beta-Hydrolases"/>
    <property type="match status" value="1"/>
</dbReference>
<feature type="domain" description="AB hydrolase-1" evidence="1">
    <location>
        <begin position="47"/>
        <end position="143"/>
    </location>
</feature>
<accession>A0A382P1T0</accession>
<feature type="non-terminal residue" evidence="2">
    <location>
        <position position="149"/>
    </location>
</feature>
<dbReference type="Gene3D" id="3.40.50.1820">
    <property type="entry name" value="alpha/beta hydrolase"/>
    <property type="match status" value="1"/>
</dbReference>
<dbReference type="Pfam" id="PF00561">
    <property type="entry name" value="Abhydrolase_1"/>
    <property type="match status" value="1"/>
</dbReference>
<organism evidence="2">
    <name type="scientific">marine metagenome</name>
    <dbReference type="NCBI Taxonomy" id="408172"/>
    <lineage>
        <taxon>unclassified sequences</taxon>
        <taxon>metagenomes</taxon>
        <taxon>ecological metagenomes</taxon>
    </lineage>
</organism>
<proteinExistence type="predicted"/>
<sequence length="149" mass="16556">MDTARFLVLENPLSQTGVQPPMDGFETFNVKVRDIDVLVRRKGEGEPLLYFHGAFGYEGWPRFLDLLSENFTVYSPVHPGFLESDGIDAIESLYDLVLFHIDLIEALNLDRPYLVGQFFGAMAAGEVASVCPHNVGKLVLANPAGIWID</sequence>